<dbReference type="RefSeq" id="WP_167169961.1">
    <property type="nucleotide sequence ID" value="NZ_JAAOYM010000001.1"/>
</dbReference>
<evidence type="ECO:0000313" key="2">
    <source>
        <dbReference type="Proteomes" id="UP000545493"/>
    </source>
</evidence>
<dbReference type="Gene3D" id="3.30.70.20">
    <property type="match status" value="1"/>
</dbReference>
<name>A0A7X5UPV1_9PSEU</name>
<dbReference type="EMBL" id="JAAOYM010000001">
    <property type="protein sequence ID" value="NIJ11941.1"/>
    <property type="molecule type" value="Genomic_DNA"/>
</dbReference>
<gene>
    <name evidence="1" type="ORF">FHU38_002285</name>
</gene>
<keyword evidence="2" id="KW-1185">Reference proteome</keyword>
<dbReference type="Proteomes" id="UP000545493">
    <property type="component" value="Unassembled WGS sequence"/>
</dbReference>
<sequence length="51" mass="5508">MDRIHIGAHSAHVGYANPQERIDCGAREPVCPVEAIMPAVDTPFVAGRPVR</sequence>
<comment type="caution">
    <text evidence="1">The sequence shown here is derived from an EMBL/GenBank/DDBJ whole genome shotgun (WGS) entry which is preliminary data.</text>
</comment>
<protein>
    <submittedName>
        <fullName evidence="1">NAD-dependent dihydropyrimidine dehydrogenase PreA subunit</fullName>
    </submittedName>
</protein>
<accession>A0A7X5UPV1</accession>
<dbReference type="AlphaFoldDB" id="A0A7X5UPV1"/>
<proteinExistence type="predicted"/>
<organism evidence="1 2">
    <name type="scientific">Saccharomonospora amisosensis</name>
    <dbReference type="NCBI Taxonomy" id="1128677"/>
    <lineage>
        <taxon>Bacteria</taxon>
        <taxon>Bacillati</taxon>
        <taxon>Actinomycetota</taxon>
        <taxon>Actinomycetes</taxon>
        <taxon>Pseudonocardiales</taxon>
        <taxon>Pseudonocardiaceae</taxon>
        <taxon>Saccharomonospora</taxon>
    </lineage>
</organism>
<reference evidence="1 2" key="1">
    <citation type="submission" date="2020-03" db="EMBL/GenBank/DDBJ databases">
        <title>Sequencing the genomes of 1000 actinobacteria strains.</title>
        <authorList>
            <person name="Klenk H.-P."/>
        </authorList>
    </citation>
    <scope>NUCLEOTIDE SEQUENCE [LARGE SCALE GENOMIC DNA]</scope>
    <source>
        <strain evidence="1 2">DSM 45685</strain>
    </source>
</reference>
<evidence type="ECO:0000313" key="1">
    <source>
        <dbReference type="EMBL" id="NIJ11941.1"/>
    </source>
</evidence>